<protein>
    <submittedName>
        <fullName evidence="1">Uncharacterized protein</fullName>
    </submittedName>
</protein>
<proteinExistence type="predicted"/>
<gene>
    <name evidence="1" type="ORF">FG051_04280</name>
</gene>
<organism evidence="1 2">
    <name type="scientific">Companilactobacillus futsaii</name>
    <dbReference type="NCBI Taxonomy" id="938155"/>
    <lineage>
        <taxon>Bacteria</taxon>
        <taxon>Bacillati</taxon>
        <taxon>Bacillota</taxon>
        <taxon>Bacilli</taxon>
        <taxon>Lactobacillales</taxon>
        <taxon>Lactobacillaceae</taxon>
        <taxon>Companilactobacillus</taxon>
    </lineage>
</organism>
<evidence type="ECO:0000313" key="2">
    <source>
        <dbReference type="Proteomes" id="UP000310673"/>
    </source>
</evidence>
<dbReference type="RefSeq" id="WP_057815624.1">
    <property type="nucleotide sequence ID" value="NZ_CP040736.1"/>
</dbReference>
<dbReference type="AlphaFoldDB" id="A0A5B7T2K5"/>
<sequence>MTNSVIKMVQAIEANYGMNPNNWPENDTRLKALHKRFSDPTRNVEREYKSNQLYKGQQPHREQKLRKAQRLLDTTNLPKYKIADQVGYNKDYFSALCTDGYLDDSKWYISRKHLHNYEYYCDDKLIAEGTINQIAMKLGKSPSSIRGCTLSSYKKYKHEHTYRLVKIR</sequence>
<accession>A0A5B7T2K5</accession>
<dbReference type="STRING" id="1423818.FC88_GL001602"/>
<name>A0A5B7T2K5_9LACO</name>
<evidence type="ECO:0000313" key="1">
    <source>
        <dbReference type="EMBL" id="QCX24361.1"/>
    </source>
</evidence>
<dbReference type="EMBL" id="CP040736">
    <property type="protein sequence ID" value="QCX24361.1"/>
    <property type="molecule type" value="Genomic_DNA"/>
</dbReference>
<dbReference type="Proteomes" id="UP000310673">
    <property type="component" value="Chromosome"/>
</dbReference>
<dbReference type="KEGG" id="lft:FG051_04280"/>
<reference evidence="1 2" key="1">
    <citation type="submission" date="2019-05" db="EMBL/GenBank/DDBJ databases">
        <title>Genome Sequence of Lactobacillus futsaii Y97, a Potential Probiotic Strain Isolated from the Futsai of Taiwan.</title>
        <authorList>
            <person name="Du X."/>
        </authorList>
    </citation>
    <scope>NUCLEOTIDE SEQUENCE [LARGE SCALE GENOMIC DNA]</scope>
    <source>
        <strain evidence="1 2">Y97</strain>
    </source>
</reference>